<dbReference type="Pfam" id="PF13229">
    <property type="entry name" value="Beta_helix"/>
    <property type="match status" value="1"/>
</dbReference>
<dbReference type="RefSeq" id="WP_136336843.1">
    <property type="nucleotide sequence ID" value="NZ_QXMP01000013.1"/>
</dbReference>
<evidence type="ECO:0000256" key="1">
    <source>
        <dbReference type="SAM" id="SignalP"/>
    </source>
</evidence>
<accession>A0A4V3UY14</accession>
<organism evidence="3 4">
    <name type="scientific">Robertkochia marina</name>
    <dbReference type="NCBI Taxonomy" id="1227945"/>
    <lineage>
        <taxon>Bacteria</taxon>
        <taxon>Pseudomonadati</taxon>
        <taxon>Bacteroidota</taxon>
        <taxon>Flavobacteriia</taxon>
        <taxon>Flavobacteriales</taxon>
        <taxon>Flavobacteriaceae</taxon>
        <taxon>Robertkochia</taxon>
    </lineage>
</organism>
<feature type="domain" description="Right handed beta helix" evidence="2">
    <location>
        <begin position="371"/>
        <end position="518"/>
    </location>
</feature>
<dbReference type="InterPro" id="IPR011050">
    <property type="entry name" value="Pectin_lyase_fold/virulence"/>
</dbReference>
<feature type="chain" id="PRO_5020977259" description="Right handed beta helix domain-containing protein" evidence="1">
    <location>
        <begin position="28"/>
        <end position="709"/>
    </location>
</feature>
<evidence type="ECO:0000313" key="3">
    <source>
        <dbReference type="EMBL" id="THD66774.1"/>
    </source>
</evidence>
<dbReference type="InterPro" id="IPR039448">
    <property type="entry name" value="Beta_helix"/>
</dbReference>
<evidence type="ECO:0000313" key="4">
    <source>
        <dbReference type="Proteomes" id="UP000305939"/>
    </source>
</evidence>
<evidence type="ECO:0000259" key="2">
    <source>
        <dbReference type="Pfam" id="PF13229"/>
    </source>
</evidence>
<dbReference type="SMART" id="SM00710">
    <property type="entry name" value="PbH1"/>
    <property type="match status" value="9"/>
</dbReference>
<protein>
    <recommendedName>
        <fullName evidence="2">Right handed beta helix domain-containing protein</fullName>
    </recommendedName>
</protein>
<dbReference type="InterPro" id="IPR012334">
    <property type="entry name" value="Pectin_lyas_fold"/>
</dbReference>
<dbReference type="OrthoDB" id="1400405at2"/>
<sequence>MRVLTYFMYFSKAFSTFLMISFLLSSCSDDITDDLLNNDNFPEEQSPDTNVDPPEEIGEINNQICDFDFSSLDPGDTFLVDCTIDLNGDVVNLPQNLTLDFDGGQIINGVLNFDGGKISGKLLNYRLGIEGSAQLIEEEAVLYKERWNLIEGPVSKEIAQNNTVMIKSFLKQLELLNASILLAFDLDIYLNSENRYQVPFDLYSNFTLFMNEQTFLRAFPGSGNHSTLLIRVLDAENVKVSGGNLIGERNEHETQENYYGNLLKVKSGVNVLIENTVMKYAGSDGITIESSLHPYEAGYIPSRNVVVQNCVFDSCKRNNLSITDGEEIVVQGCTFLNAGVDLSNSKGEAPRYGIVIEPFVNNAEQPWQRVQGVKIINNVERGSAAGGLVAADGDDILVSGNQFEKRVAITAASNVTIENNDLNSSILAGLLNSWYSSHRMKNTVISGNTINNTGVGISATQKDIKIFDNVIKNCGVGIQLRALKDSEVYQNTIISEGNKGDGINALDYLDNVLIHDNVVDVDDYGHFFDGVNWDDAHDQYSFEIRNNNVQAGNMSQFKYTRGMSLVQNDYVNGIKLLASRNILLSENEIDAQSPFSIEIASYLCNNIKISDNIINNSDTGRNGSGIICSGFGYGENKFIEIRGNIFNVKGYNNGIRLEGINEVIVENNSGTIESGPLIYFRGDNSRFINNQTLNSDIQNDIVGQNNLIE</sequence>
<dbReference type="EMBL" id="SSMC01000003">
    <property type="protein sequence ID" value="THD66774.1"/>
    <property type="molecule type" value="Genomic_DNA"/>
</dbReference>
<keyword evidence="4" id="KW-1185">Reference proteome</keyword>
<feature type="signal peptide" evidence="1">
    <location>
        <begin position="1"/>
        <end position="27"/>
    </location>
</feature>
<reference evidence="3 4" key="1">
    <citation type="submission" date="2019-04" db="EMBL/GenBank/DDBJ databases">
        <title>Draft genome sequence of Robertkochia marina CC-AMO-30D.</title>
        <authorList>
            <person name="Hameed A."/>
            <person name="Lin S.-Y."/>
            <person name="Shahina M."/>
            <person name="Lai W.-A."/>
            <person name="Young C.-C."/>
        </authorList>
    </citation>
    <scope>NUCLEOTIDE SEQUENCE [LARGE SCALE GENOMIC DNA]</scope>
    <source>
        <strain evidence="3 4">CC-AMO-30D</strain>
    </source>
</reference>
<dbReference type="InterPro" id="IPR006626">
    <property type="entry name" value="PbH1"/>
</dbReference>
<dbReference type="PROSITE" id="PS51257">
    <property type="entry name" value="PROKAR_LIPOPROTEIN"/>
    <property type="match status" value="1"/>
</dbReference>
<dbReference type="Proteomes" id="UP000305939">
    <property type="component" value="Unassembled WGS sequence"/>
</dbReference>
<dbReference type="SUPFAM" id="SSF51126">
    <property type="entry name" value="Pectin lyase-like"/>
    <property type="match status" value="2"/>
</dbReference>
<dbReference type="AlphaFoldDB" id="A0A4V3UY14"/>
<dbReference type="Gene3D" id="2.160.20.10">
    <property type="entry name" value="Single-stranded right-handed beta-helix, Pectin lyase-like"/>
    <property type="match status" value="2"/>
</dbReference>
<keyword evidence="1" id="KW-0732">Signal</keyword>
<name>A0A4V3UY14_9FLAO</name>
<comment type="caution">
    <text evidence="3">The sequence shown here is derived from an EMBL/GenBank/DDBJ whole genome shotgun (WGS) entry which is preliminary data.</text>
</comment>
<gene>
    <name evidence="3" type="ORF">E7Z59_13430</name>
</gene>
<proteinExistence type="predicted"/>